<name>A0A2S6I5X6_9BACT</name>
<dbReference type="Gene3D" id="3.40.50.720">
    <property type="entry name" value="NAD(P)-binding Rossmann-like Domain"/>
    <property type="match status" value="1"/>
</dbReference>
<dbReference type="OrthoDB" id="2149806at2"/>
<dbReference type="PANTHER" id="PTHR43162:SF1">
    <property type="entry name" value="PRESTALK A DIFFERENTIATION PROTEIN A"/>
    <property type="match status" value="1"/>
</dbReference>
<dbReference type="Gene3D" id="3.90.25.10">
    <property type="entry name" value="UDP-galactose 4-epimerase, domain 1"/>
    <property type="match status" value="1"/>
</dbReference>
<dbReference type="Pfam" id="PF05368">
    <property type="entry name" value="NmrA"/>
    <property type="match status" value="1"/>
</dbReference>
<evidence type="ECO:0000313" key="2">
    <source>
        <dbReference type="EMBL" id="PPK86566.1"/>
    </source>
</evidence>
<dbReference type="PANTHER" id="PTHR43162">
    <property type="match status" value="1"/>
</dbReference>
<gene>
    <name evidence="2" type="ORF">CLV84_3500</name>
</gene>
<evidence type="ECO:0000259" key="1">
    <source>
        <dbReference type="Pfam" id="PF05368"/>
    </source>
</evidence>
<feature type="domain" description="NmrA-like" evidence="1">
    <location>
        <begin position="21"/>
        <end position="285"/>
    </location>
</feature>
<dbReference type="EMBL" id="PTJC01000006">
    <property type="protein sequence ID" value="PPK86566.1"/>
    <property type="molecule type" value="Genomic_DNA"/>
</dbReference>
<dbReference type="AlphaFoldDB" id="A0A2S6I5X6"/>
<keyword evidence="3" id="KW-1185">Reference proteome</keyword>
<protein>
    <submittedName>
        <fullName evidence="2">Uncharacterized protein YbjT (DUF2867 family)</fullName>
    </submittedName>
</protein>
<dbReference type="SUPFAM" id="SSF51735">
    <property type="entry name" value="NAD(P)-binding Rossmann-fold domains"/>
    <property type="match status" value="1"/>
</dbReference>
<sequence length="317" mass="34833">MHAPSPPILPHQQTLYNFNIMKNNIVILGATGTVGRKVAELLLHEGHKLSLVARHTESLEALRGPNARIVAGDVTDTVLLTELFSNADSAFLILPDNVKAEDFRAYQRQVTGALIEAIQRSDIKYIVNMSSVGSHQHEGNGIMAGTGEQEVRLNQLEGVNVLHVRSAYFMENFLRTIGLVKNRGINGTVATGDRAIPMVATRDVARVIAGHLAAPDWTGKQVEAVMGPRDYTYREFTTLIGSAIGQPDLPYVQIPVPQAKEIFLGNGFSEDFVDNLIEMGTAVETGFMNYQPRTTATITPTTAEEFISEVYTPLYRR</sequence>
<dbReference type="Proteomes" id="UP000237662">
    <property type="component" value="Unassembled WGS sequence"/>
</dbReference>
<reference evidence="2 3" key="1">
    <citation type="submission" date="2018-02" db="EMBL/GenBank/DDBJ databases">
        <title>Genomic Encyclopedia of Archaeal and Bacterial Type Strains, Phase II (KMG-II): from individual species to whole genera.</title>
        <authorList>
            <person name="Goeker M."/>
        </authorList>
    </citation>
    <scope>NUCLEOTIDE SEQUENCE [LARGE SCALE GENOMIC DNA]</scope>
    <source>
        <strain evidence="2 3">DSM 29526</strain>
    </source>
</reference>
<evidence type="ECO:0000313" key="3">
    <source>
        <dbReference type="Proteomes" id="UP000237662"/>
    </source>
</evidence>
<dbReference type="InterPro" id="IPR051604">
    <property type="entry name" value="Ergot_Alk_Oxidoreductase"/>
</dbReference>
<dbReference type="InterPro" id="IPR008030">
    <property type="entry name" value="NmrA-like"/>
</dbReference>
<proteinExistence type="predicted"/>
<organism evidence="2 3">
    <name type="scientific">Neolewinella xylanilytica</name>
    <dbReference type="NCBI Taxonomy" id="1514080"/>
    <lineage>
        <taxon>Bacteria</taxon>
        <taxon>Pseudomonadati</taxon>
        <taxon>Bacteroidota</taxon>
        <taxon>Saprospiria</taxon>
        <taxon>Saprospirales</taxon>
        <taxon>Lewinellaceae</taxon>
        <taxon>Neolewinella</taxon>
    </lineage>
</organism>
<accession>A0A2S6I5X6</accession>
<comment type="caution">
    <text evidence="2">The sequence shown here is derived from an EMBL/GenBank/DDBJ whole genome shotgun (WGS) entry which is preliminary data.</text>
</comment>
<dbReference type="InterPro" id="IPR036291">
    <property type="entry name" value="NAD(P)-bd_dom_sf"/>
</dbReference>